<name>A0A803KTW8_CHEQI</name>
<dbReference type="Gramene" id="AUR62002476-RA">
    <property type="protein sequence ID" value="AUR62002476-RA:cds"/>
    <property type="gene ID" value="AUR62002476"/>
</dbReference>
<reference evidence="1" key="1">
    <citation type="journal article" date="2017" name="Nature">
        <title>The genome of Chenopodium quinoa.</title>
        <authorList>
            <person name="Jarvis D.E."/>
            <person name="Ho Y.S."/>
            <person name="Lightfoot D.J."/>
            <person name="Schmoeckel S.M."/>
            <person name="Li B."/>
            <person name="Borm T.J.A."/>
            <person name="Ohyanagi H."/>
            <person name="Mineta K."/>
            <person name="Michell C.T."/>
            <person name="Saber N."/>
            <person name="Kharbatia N.M."/>
            <person name="Rupper R.R."/>
            <person name="Sharp A.R."/>
            <person name="Dally N."/>
            <person name="Boughton B.A."/>
            <person name="Woo Y.H."/>
            <person name="Gao G."/>
            <person name="Schijlen E.G.W.M."/>
            <person name="Guo X."/>
            <person name="Momin A.A."/>
            <person name="Negrao S."/>
            <person name="Al-Babili S."/>
            <person name="Gehring C."/>
            <person name="Roessner U."/>
            <person name="Jung C."/>
            <person name="Murphy K."/>
            <person name="Arold S.T."/>
            <person name="Gojobori T."/>
            <person name="van der Linden C.G."/>
            <person name="van Loo E.N."/>
            <person name="Jellen E.N."/>
            <person name="Maughan P.J."/>
            <person name="Tester M."/>
        </authorList>
    </citation>
    <scope>NUCLEOTIDE SEQUENCE [LARGE SCALE GENOMIC DNA]</scope>
    <source>
        <strain evidence="1">cv. PI 614886</strain>
    </source>
</reference>
<dbReference type="PANTHER" id="PTHR34835:SF34">
    <property type="entry name" value="OS08G0555500 PROTEIN"/>
    <property type="match status" value="1"/>
</dbReference>
<evidence type="ECO:0000313" key="2">
    <source>
        <dbReference type="Proteomes" id="UP000596660"/>
    </source>
</evidence>
<protein>
    <submittedName>
        <fullName evidence="1">Uncharacterized protein</fullName>
    </submittedName>
</protein>
<reference evidence="1" key="2">
    <citation type="submission" date="2021-03" db="UniProtKB">
        <authorList>
            <consortium name="EnsemblPlants"/>
        </authorList>
    </citation>
    <scope>IDENTIFICATION</scope>
</reference>
<accession>A0A803KTW8</accession>
<keyword evidence="2" id="KW-1185">Reference proteome</keyword>
<evidence type="ECO:0000313" key="1">
    <source>
        <dbReference type="EnsemblPlants" id="AUR62002476-RA:cds"/>
    </source>
</evidence>
<dbReference type="PANTHER" id="PTHR34835">
    <property type="entry name" value="OS07G0283600 PROTEIN-RELATED"/>
    <property type="match status" value="1"/>
</dbReference>
<dbReference type="AlphaFoldDB" id="A0A803KTW8"/>
<sequence length="345" mass="39450">MMYVCSTFLAPVANKVIDYKIIKYCENVKEIPNLDWCSYVLENLCNIVQRLKNNKNKEARSGISGCILVLQIAYFHHIAFRGHPEPTELPLIKHWTDEKIKTRISKEAKASFGQGELQKEIYPVCAKEGRYEVNIADDGDGIHEEPNEDLNNVVSSVTESILKDTVAATKDNGDNGDADKQPIAEEIIVLKNIHQEIASKINITVDCELYQVVADYCFVKYNAFKQIELVKYEAPLMIIRDDTRPLELALMSQYPSQLTPKTDEKEIPSPSTHAAELNQACLVVVKLLKETIQYLDNKEYDDRDRPFYKILASLVVEEMSNFLKRINHEIADEILVYESDEVKFK</sequence>
<dbReference type="Proteomes" id="UP000596660">
    <property type="component" value="Unplaced"/>
</dbReference>
<dbReference type="EnsemblPlants" id="AUR62002476-RA">
    <property type="protein sequence ID" value="AUR62002476-RA:cds"/>
    <property type="gene ID" value="AUR62002476"/>
</dbReference>
<proteinExistence type="predicted"/>
<organism evidence="1 2">
    <name type="scientific">Chenopodium quinoa</name>
    <name type="common">Quinoa</name>
    <dbReference type="NCBI Taxonomy" id="63459"/>
    <lineage>
        <taxon>Eukaryota</taxon>
        <taxon>Viridiplantae</taxon>
        <taxon>Streptophyta</taxon>
        <taxon>Embryophyta</taxon>
        <taxon>Tracheophyta</taxon>
        <taxon>Spermatophyta</taxon>
        <taxon>Magnoliopsida</taxon>
        <taxon>eudicotyledons</taxon>
        <taxon>Gunneridae</taxon>
        <taxon>Pentapetalae</taxon>
        <taxon>Caryophyllales</taxon>
        <taxon>Chenopodiaceae</taxon>
        <taxon>Chenopodioideae</taxon>
        <taxon>Atripliceae</taxon>
        <taxon>Chenopodium</taxon>
    </lineage>
</organism>